<dbReference type="KEGG" id="iag:Igag_1974"/>
<evidence type="ECO:0000313" key="1">
    <source>
        <dbReference type="EMBL" id="ADM28766.1"/>
    </source>
</evidence>
<dbReference type="Proteomes" id="UP000001304">
    <property type="component" value="Chromosome"/>
</dbReference>
<gene>
    <name evidence="1" type="ordered locus">Igag_1974</name>
</gene>
<dbReference type="AlphaFoldDB" id="E0STI0"/>
<dbReference type="HOGENOM" id="CLU_1465074_0_0_2"/>
<dbReference type="Gene3D" id="3.10.450.40">
    <property type="match status" value="1"/>
</dbReference>
<evidence type="ECO:0000313" key="2">
    <source>
        <dbReference type="Proteomes" id="UP000001304"/>
    </source>
</evidence>
<name>E0STI0_IGNAA</name>
<reference evidence="1 2" key="1">
    <citation type="journal article" date="2010" name="Stand. Genomic Sci.">
        <title>Complete genome sequence of Ignisphaera aggregans type strain (AQ1.S1).</title>
        <authorList>
            <person name="Goker M."/>
            <person name="Held B."/>
            <person name="Lapidus A."/>
            <person name="Nolan M."/>
            <person name="Spring S."/>
            <person name="Yasawong M."/>
            <person name="Lucas S."/>
            <person name="Glavina Del Rio T."/>
            <person name="Tice H."/>
            <person name="Cheng J.F."/>
            <person name="Goodwin L."/>
            <person name="Tapia R."/>
            <person name="Pitluck S."/>
            <person name="Liolios K."/>
            <person name="Ivanova N."/>
            <person name="Mavromatis K."/>
            <person name="Mikhailova N."/>
            <person name="Pati A."/>
            <person name="Chen A."/>
            <person name="Palaniappan K."/>
            <person name="Brambilla E."/>
            <person name="Land M."/>
            <person name="Hauser L."/>
            <person name="Chang Y.J."/>
            <person name="Jeffries C.D."/>
            <person name="Brettin T."/>
            <person name="Detter J.C."/>
            <person name="Han C."/>
            <person name="Rohde M."/>
            <person name="Sikorski J."/>
            <person name="Woyke T."/>
            <person name="Bristow J."/>
            <person name="Eisen J.A."/>
            <person name="Markowitz V."/>
            <person name="Hugenholtz P."/>
            <person name="Kyrpides N.C."/>
            <person name="Klenk H.P."/>
        </authorList>
    </citation>
    <scope>NUCLEOTIDE SEQUENCE [LARGE SCALE GENOMIC DNA]</scope>
    <source>
        <strain evidence="2">DSM 17230 / JCM 13409 / AQ1.S1</strain>
    </source>
</reference>
<accession>E0STI0</accession>
<keyword evidence="2" id="KW-1185">Reference proteome</keyword>
<evidence type="ECO:0008006" key="3">
    <source>
        <dbReference type="Google" id="ProtNLM"/>
    </source>
</evidence>
<dbReference type="EMBL" id="CP002098">
    <property type="protein sequence ID" value="ADM28766.1"/>
    <property type="molecule type" value="Genomic_DNA"/>
</dbReference>
<dbReference type="BioCyc" id="IAGG583356:GHAH-1963-MONOMER"/>
<sequence>MAVKIGRRVFISKAQALEYFSRKLRAMKNRGMFWDDELYELFKHHPRFAEKTQNLEVKGFVVKDNPLRRSSFTVYAVLEDGSVVDFSYRKCIENAFNPAARLRIHRLNVIQAFRRAVEDQIIEFKESRRFDRYVILDNGVLARDDEVHVHHEPQFEDLLEEFLRTKRLTLESNTDKRSRRWDKL</sequence>
<dbReference type="Pfam" id="PF11523">
    <property type="entry name" value="DUF3223"/>
    <property type="match status" value="1"/>
</dbReference>
<dbReference type="STRING" id="583356.Igag_1974"/>
<proteinExistence type="predicted"/>
<protein>
    <recommendedName>
        <fullName evidence="3">DUF3223 domain-containing protein</fullName>
    </recommendedName>
</protein>
<organism evidence="1 2">
    <name type="scientific">Ignisphaera aggregans (strain DSM 17230 / JCM 13409 / AQ1.S1)</name>
    <dbReference type="NCBI Taxonomy" id="583356"/>
    <lineage>
        <taxon>Archaea</taxon>
        <taxon>Thermoproteota</taxon>
        <taxon>Thermoprotei</taxon>
        <taxon>Desulfurococcales</taxon>
        <taxon>Desulfurococcaceae</taxon>
        <taxon>Ignisphaera</taxon>
    </lineage>
</organism>